<dbReference type="InterPro" id="IPR003593">
    <property type="entry name" value="AAA+_ATPase"/>
</dbReference>
<protein>
    <recommendedName>
        <fullName evidence="2">AAA+ ATPase domain-containing protein</fullName>
    </recommendedName>
</protein>
<dbReference type="PANTHER" id="PTHR46411">
    <property type="entry name" value="FAMILY ATPASE, PUTATIVE-RELATED"/>
    <property type="match status" value="1"/>
</dbReference>
<dbReference type="Pfam" id="PF22942">
    <property type="entry name" value="DUF7025"/>
    <property type="match status" value="1"/>
</dbReference>
<gene>
    <name evidence="3" type="ORF">FJTKL_15406</name>
</gene>
<evidence type="ECO:0000313" key="4">
    <source>
        <dbReference type="Proteomes" id="UP001600888"/>
    </source>
</evidence>
<reference evidence="3 4" key="1">
    <citation type="submission" date="2024-03" db="EMBL/GenBank/DDBJ databases">
        <title>A high-quality draft genome sequence of Diaporthe vaccinii, a causative agent of upright dieback and viscid rot disease in cranberry plants.</title>
        <authorList>
            <person name="Sarrasin M."/>
            <person name="Lang B.F."/>
            <person name="Burger G."/>
        </authorList>
    </citation>
    <scope>NUCLEOTIDE SEQUENCE [LARGE SCALE GENOMIC DNA]</scope>
    <source>
        <strain evidence="3 4">IS7</strain>
    </source>
</reference>
<dbReference type="Proteomes" id="UP001600888">
    <property type="component" value="Unassembled WGS sequence"/>
</dbReference>
<dbReference type="InterPro" id="IPR054289">
    <property type="entry name" value="DUF7025"/>
</dbReference>
<dbReference type="EMBL" id="JBAWTH010000099">
    <property type="protein sequence ID" value="KAL2277489.1"/>
    <property type="molecule type" value="Genomic_DNA"/>
</dbReference>
<evidence type="ECO:0000256" key="1">
    <source>
        <dbReference type="SAM" id="MobiDB-lite"/>
    </source>
</evidence>
<feature type="region of interest" description="Disordered" evidence="1">
    <location>
        <begin position="624"/>
        <end position="655"/>
    </location>
</feature>
<evidence type="ECO:0000259" key="2">
    <source>
        <dbReference type="SMART" id="SM00382"/>
    </source>
</evidence>
<proteinExistence type="predicted"/>
<dbReference type="InterPro" id="IPR003959">
    <property type="entry name" value="ATPase_AAA_core"/>
</dbReference>
<dbReference type="SMART" id="SM00382">
    <property type="entry name" value="AAA"/>
    <property type="match status" value="1"/>
</dbReference>
<name>A0ABR4E4Y3_9PEZI</name>
<dbReference type="InterPro" id="IPR027417">
    <property type="entry name" value="P-loop_NTPase"/>
</dbReference>
<dbReference type="SUPFAM" id="SSF52540">
    <property type="entry name" value="P-loop containing nucleoside triphosphate hydrolases"/>
    <property type="match status" value="1"/>
</dbReference>
<dbReference type="PANTHER" id="PTHR46411:SF3">
    <property type="entry name" value="AAA+ ATPASE DOMAIN-CONTAINING PROTEIN"/>
    <property type="match status" value="1"/>
</dbReference>
<evidence type="ECO:0000313" key="3">
    <source>
        <dbReference type="EMBL" id="KAL2277489.1"/>
    </source>
</evidence>
<comment type="caution">
    <text evidence="3">The sequence shown here is derived from an EMBL/GenBank/DDBJ whole genome shotgun (WGS) entry which is preliminary data.</text>
</comment>
<accession>A0ABR4E4Y3</accession>
<dbReference type="Gene3D" id="3.40.50.300">
    <property type="entry name" value="P-loop containing nucleotide triphosphate hydrolases"/>
    <property type="match status" value="1"/>
</dbReference>
<sequence>MSSSSTSVTTAGTKCEFKTYHTSPKKGGEFVTESKLEPFGKPQDYVDSHYALVIRRKFTDKHELESTALRINSPHLLKVFEDVVGPSYTTIASDFKSPFELTGPFQMLMHYWDELEHICKVTEDIYVRQHLRLLFDFMNHELGPDWEHVTKMIAKGQISYLQAWVLFRPGDLVYASVMGQPWLLRCQKTAYEESTTQGPYIVVTCTYTDHDGTLEGTADHKFFIFQKRWFGSENPAFITDLPVYPRSFAREDKSLETRLEERGRKFLARKSICIQAYDGIAEYLKEPPDDYFHPAMAGFEGVWLPFTETGRIVLDRRMFHEDQYGNQVPIKVREPDPLLCPPYAYGYSLSRKDWCRFFVDLMDDVEWKKGVWDSLILAPEQKLVLQALVTSHEFPDNARDEPEQKGKGLVVLLHGTPGSGKTLTAETAAEGAQKALISASLGDLNRHDRPWLFELRLKQILTYATMWKAVVLLDEADVFLEARQESIGDSSRNALVAVFLRELEYFSGIVFLTTNRVETFDLAMKSRIHLALEYSPPDIEIRRQVWMKLLSEVPEETIGIDDIDDMVENILMEKLNGREISNTLNTARTIARFKKEKLQLEHIESVLQVRREFDKSVQRVAKKLTSRSTGPGTGVGGGLVRQSSIAMAEPEEYRS</sequence>
<organism evidence="3 4">
    <name type="scientific">Diaporthe vaccinii</name>
    <dbReference type="NCBI Taxonomy" id="105482"/>
    <lineage>
        <taxon>Eukaryota</taxon>
        <taxon>Fungi</taxon>
        <taxon>Dikarya</taxon>
        <taxon>Ascomycota</taxon>
        <taxon>Pezizomycotina</taxon>
        <taxon>Sordariomycetes</taxon>
        <taxon>Sordariomycetidae</taxon>
        <taxon>Diaporthales</taxon>
        <taxon>Diaporthaceae</taxon>
        <taxon>Diaporthe</taxon>
        <taxon>Diaporthe eres species complex</taxon>
    </lineage>
</organism>
<keyword evidence="4" id="KW-1185">Reference proteome</keyword>
<dbReference type="Pfam" id="PF00004">
    <property type="entry name" value="AAA"/>
    <property type="match status" value="1"/>
</dbReference>
<feature type="domain" description="AAA+ ATPase" evidence="2">
    <location>
        <begin position="407"/>
        <end position="538"/>
    </location>
</feature>